<dbReference type="GO" id="GO:0009448">
    <property type="term" value="P:gamma-aminobutyric acid metabolic process"/>
    <property type="evidence" value="ECO:0007669"/>
    <property type="project" value="InterPro"/>
</dbReference>
<dbReference type="PROSITE" id="PS00600">
    <property type="entry name" value="AA_TRANSFER_CLASS_3"/>
    <property type="match status" value="1"/>
</dbReference>
<dbReference type="Pfam" id="PF00202">
    <property type="entry name" value="Aminotran_3"/>
    <property type="match status" value="1"/>
</dbReference>
<organism evidence="8">
    <name type="scientific">Klebsiella pneumoniae</name>
    <dbReference type="NCBI Taxonomy" id="573"/>
    <lineage>
        <taxon>Bacteria</taxon>
        <taxon>Pseudomonadati</taxon>
        <taxon>Pseudomonadota</taxon>
        <taxon>Gammaproteobacteria</taxon>
        <taxon>Enterobacterales</taxon>
        <taxon>Enterobacteriaceae</taxon>
        <taxon>Klebsiella/Raoultella group</taxon>
        <taxon>Klebsiella</taxon>
        <taxon>Klebsiella pneumoniae complex</taxon>
    </lineage>
</organism>
<dbReference type="AlphaFoldDB" id="A0A3G4RIS7"/>
<gene>
    <name evidence="8" type="primary">gabT</name>
</gene>
<dbReference type="InterPro" id="IPR015424">
    <property type="entry name" value="PyrdxlP-dep_Trfase"/>
</dbReference>
<dbReference type="EMBL" id="MK104259">
    <property type="protein sequence ID" value="AYU65561.1"/>
    <property type="molecule type" value="Genomic_DNA"/>
</dbReference>
<dbReference type="GO" id="GO:0030170">
    <property type="term" value="F:pyridoxal phosphate binding"/>
    <property type="evidence" value="ECO:0007669"/>
    <property type="project" value="InterPro"/>
</dbReference>
<name>A0A3G4RIS7_KLEPN</name>
<dbReference type="InterPro" id="IPR015422">
    <property type="entry name" value="PyrdxlP-dep_Trfase_small"/>
</dbReference>
<dbReference type="CDD" id="cd00610">
    <property type="entry name" value="OAT_like"/>
    <property type="match status" value="1"/>
</dbReference>
<evidence type="ECO:0000256" key="6">
    <source>
        <dbReference type="ARBA" id="ARBA00048671"/>
    </source>
</evidence>
<accession>A0A3G4RIS7</accession>
<evidence type="ECO:0000256" key="7">
    <source>
        <dbReference type="RuleBase" id="RU003560"/>
    </source>
</evidence>
<geneLocation type="plasmid" evidence="8">
    <name>pHNLC3</name>
</geneLocation>
<dbReference type="InterPro" id="IPR015421">
    <property type="entry name" value="PyrdxlP-dep_Trfase_major"/>
</dbReference>
<evidence type="ECO:0000256" key="4">
    <source>
        <dbReference type="ARBA" id="ARBA00022679"/>
    </source>
</evidence>
<proteinExistence type="inferred from homology"/>
<dbReference type="Gene3D" id="3.90.1150.10">
    <property type="entry name" value="Aspartate Aminotransferase, domain 1"/>
    <property type="match status" value="1"/>
</dbReference>
<dbReference type="InterPro" id="IPR004632">
    <property type="entry name" value="4NH2But_aminotransferase_bac"/>
</dbReference>
<dbReference type="GO" id="GO:0034386">
    <property type="term" value="F:4-aminobutyrate:2-oxoglutarate transaminase activity"/>
    <property type="evidence" value="ECO:0007669"/>
    <property type="project" value="UniProtKB-EC"/>
</dbReference>
<evidence type="ECO:0000256" key="1">
    <source>
        <dbReference type="ARBA" id="ARBA00001933"/>
    </source>
</evidence>
<reference evidence="8" key="1">
    <citation type="submission" date="2018-10" db="EMBL/GenBank/DDBJ databases">
        <title>Complete sequence of plasmid pHNLC3.</title>
        <authorList>
            <person name="Liu J.H."/>
            <person name="Huang X.Y."/>
            <person name="Lv L.C."/>
        </authorList>
    </citation>
    <scope>NUCLEOTIDE SEQUENCE</scope>
    <source>
        <strain evidence="8">LC3</strain>
        <plasmid evidence="8">pHNLC3</plasmid>
    </source>
</reference>
<keyword evidence="8" id="KW-0614">Plasmid</keyword>
<dbReference type="NCBIfam" id="TIGR00700">
    <property type="entry name" value="GABAtrnsam"/>
    <property type="match status" value="1"/>
</dbReference>
<evidence type="ECO:0000256" key="2">
    <source>
        <dbReference type="ARBA" id="ARBA00008954"/>
    </source>
</evidence>
<dbReference type="InterPro" id="IPR005814">
    <property type="entry name" value="Aminotrans_3"/>
</dbReference>
<comment type="catalytic activity">
    <reaction evidence="6">
        <text>4-aminobutanoate + 2-oxoglutarate = succinate semialdehyde + L-glutamate</text>
        <dbReference type="Rhea" id="RHEA:23352"/>
        <dbReference type="ChEBI" id="CHEBI:16810"/>
        <dbReference type="ChEBI" id="CHEBI:29985"/>
        <dbReference type="ChEBI" id="CHEBI:57706"/>
        <dbReference type="ChEBI" id="CHEBI:59888"/>
        <dbReference type="EC" id="2.6.1.19"/>
    </reaction>
    <physiologicalReaction direction="left-to-right" evidence="6">
        <dbReference type="Rhea" id="RHEA:23353"/>
    </physiologicalReaction>
</comment>
<dbReference type="InterPro" id="IPR049704">
    <property type="entry name" value="Aminotrans_3_PPA_site"/>
</dbReference>
<dbReference type="RefSeq" id="WP_038992423.1">
    <property type="nucleotide sequence ID" value="NZ_BGLF01000065.1"/>
</dbReference>
<dbReference type="PIRSF" id="PIRSF000521">
    <property type="entry name" value="Transaminase_4ab_Lys_Orn"/>
    <property type="match status" value="1"/>
</dbReference>
<protein>
    <submittedName>
        <fullName evidence="8">4-aminobutyrate--2-oxoglutarate transaminase</fullName>
    </submittedName>
</protein>
<dbReference type="FunFam" id="3.40.640.10:FF:000013">
    <property type="entry name" value="4-aminobutyrate aminotransferase"/>
    <property type="match status" value="1"/>
</dbReference>
<dbReference type="GO" id="GO:0042802">
    <property type="term" value="F:identical protein binding"/>
    <property type="evidence" value="ECO:0007669"/>
    <property type="project" value="TreeGrafter"/>
</dbReference>
<dbReference type="SUPFAM" id="SSF53383">
    <property type="entry name" value="PLP-dependent transferases"/>
    <property type="match status" value="1"/>
</dbReference>
<dbReference type="Gene3D" id="3.40.640.10">
    <property type="entry name" value="Type I PLP-dependent aspartate aminotransferase-like (Major domain)"/>
    <property type="match status" value="1"/>
</dbReference>
<sequence>MQNVMAEQQQDAWQDNANFLDTRATYVPRGVVTAHQLVIERAKGSEVWDVEGNRYLDFVGGIGVLNVGHNHPEVVSAVAQQLGMVSHACFQVVGYPGYIELAKRLSQLVGGDEHFKSVFFTSGAEAVENAVKIARAATGRSGIIAFDGAFHGRTLLGCTLTGMSQPYRQNFGPFPSDIYRLPFPNPYHGVTEADCLRALETLFAAQILPEHVAAIIIEPVQGDGGFLPAGASFMQALRKITAQHGILLICDEVQTGFGRTGSLFAFQQMGIVPDLVTVAKSLGGGLPISGVVGKAELMEAPLPGGLGGTYGGNALACAAALAVLDLMEQGHLLARSVELGEKLHRRLQQLAEKYICIGEVRGLGFMQAAEIIDVESGKPDAELTQKILDCACQEGLLLIKCGLHRNTIRFLAPLVTSDSQLEEALHIFDIALARATGRLG</sequence>
<keyword evidence="3" id="KW-0032">Aminotransferase</keyword>
<evidence type="ECO:0000256" key="3">
    <source>
        <dbReference type="ARBA" id="ARBA00022576"/>
    </source>
</evidence>
<evidence type="ECO:0000313" key="8">
    <source>
        <dbReference type="EMBL" id="AYU65561.1"/>
    </source>
</evidence>
<dbReference type="InterPro" id="IPR050103">
    <property type="entry name" value="Class-III_PLP-dep_AT"/>
</dbReference>
<comment type="similarity">
    <text evidence="2 7">Belongs to the class-III pyridoxal-phosphate-dependent aminotransferase family.</text>
</comment>
<dbReference type="PANTHER" id="PTHR11986:SF58">
    <property type="entry name" value="LEUCINE_METHIONINE RACEMASE"/>
    <property type="match status" value="1"/>
</dbReference>
<dbReference type="PANTHER" id="PTHR11986">
    <property type="entry name" value="AMINOTRANSFERASE CLASS III"/>
    <property type="match status" value="1"/>
</dbReference>
<comment type="cofactor">
    <cofactor evidence="1">
        <name>pyridoxal 5'-phosphate</name>
        <dbReference type="ChEBI" id="CHEBI:597326"/>
    </cofactor>
</comment>
<keyword evidence="4" id="KW-0808">Transferase</keyword>
<keyword evidence="5 7" id="KW-0663">Pyridoxal phosphate</keyword>
<evidence type="ECO:0000256" key="5">
    <source>
        <dbReference type="ARBA" id="ARBA00022898"/>
    </source>
</evidence>